<evidence type="ECO:0000313" key="1">
    <source>
        <dbReference type="EMBL" id="OUN49079.1"/>
    </source>
</evidence>
<comment type="caution">
    <text evidence="1">The sequence shown here is derived from an EMBL/GenBank/DDBJ whole genome shotgun (WGS) entry which is preliminary data.</text>
</comment>
<proteinExistence type="predicted"/>
<sequence length="95" mass="11057">MTNQVAQQQKDWASDFYQEASKKANEVVKEAYNRSSHYIDAIKYVRKIKQLSFGEVPDQTAHTSMRMFELVCDLAIYLIRQDAQNLPIQDKDKEG</sequence>
<reference evidence="2" key="1">
    <citation type="submission" date="2017-04" db="EMBL/GenBank/DDBJ databases">
        <title>Function of individual gut microbiota members based on whole genome sequencing of pure cultures obtained from chicken caecum.</title>
        <authorList>
            <person name="Medvecky M."/>
            <person name="Cejkova D."/>
            <person name="Polansky O."/>
            <person name="Karasova D."/>
            <person name="Kubasova T."/>
            <person name="Cizek A."/>
            <person name="Rychlik I."/>
        </authorList>
    </citation>
    <scope>NUCLEOTIDE SEQUENCE [LARGE SCALE GENOMIC DNA]</scope>
    <source>
        <strain evidence="2">An71</strain>
    </source>
</reference>
<dbReference type="AlphaFoldDB" id="A0A1Y3URX1"/>
<dbReference type="RefSeq" id="WP_087214787.1">
    <property type="nucleotide sequence ID" value="NZ_NFHN01000010.1"/>
</dbReference>
<accession>A0A1Y3URX1</accession>
<dbReference type="Proteomes" id="UP000195868">
    <property type="component" value="Unassembled WGS sequence"/>
</dbReference>
<organism evidence="1 2">
    <name type="scientific">Limosilactobacillus reuteri</name>
    <name type="common">Lactobacillus reuteri</name>
    <dbReference type="NCBI Taxonomy" id="1598"/>
    <lineage>
        <taxon>Bacteria</taxon>
        <taxon>Bacillati</taxon>
        <taxon>Bacillota</taxon>
        <taxon>Bacilli</taxon>
        <taxon>Lactobacillales</taxon>
        <taxon>Lactobacillaceae</taxon>
        <taxon>Limosilactobacillus</taxon>
    </lineage>
</organism>
<evidence type="ECO:0000313" key="2">
    <source>
        <dbReference type="Proteomes" id="UP000195868"/>
    </source>
</evidence>
<dbReference type="EMBL" id="NFHN01000010">
    <property type="protein sequence ID" value="OUN49079.1"/>
    <property type="molecule type" value="Genomic_DNA"/>
</dbReference>
<gene>
    <name evidence="1" type="ORF">B5G22_03775</name>
</gene>
<name>A0A1Y3URX1_LIMRT</name>
<protein>
    <submittedName>
        <fullName evidence="1">Uncharacterized protein</fullName>
    </submittedName>
</protein>